<keyword evidence="4 8" id="KW-1003">Cell membrane</keyword>
<evidence type="ECO:0000256" key="5">
    <source>
        <dbReference type="ARBA" id="ARBA00022692"/>
    </source>
</evidence>
<evidence type="ECO:0000256" key="7">
    <source>
        <dbReference type="ARBA" id="ARBA00023136"/>
    </source>
</evidence>
<dbReference type="Pfam" id="PF04535">
    <property type="entry name" value="CASP_dom"/>
    <property type="match status" value="1"/>
</dbReference>
<comment type="subcellular location">
    <subcellularLocation>
        <location evidence="1 8">Cell membrane</location>
        <topology evidence="1 8">Multi-pass membrane protein</topology>
    </subcellularLocation>
</comment>
<feature type="transmembrane region" description="Helical" evidence="8">
    <location>
        <begin position="107"/>
        <end position="133"/>
    </location>
</feature>
<dbReference type="EMBL" id="JAVIJP010000005">
    <property type="protein sequence ID" value="KAL3653883.1"/>
    <property type="molecule type" value="Genomic_DNA"/>
</dbReference>
<evidence type="ECO:0000259" key="9">
    <source>
        <dbReference type="Pfam" id="PF04535"/>
    </source>
</evidence>
<organism evidence="10 11">
    <name type="scientific">Castilleja foliolosa</name>
    <dbReference type="NCBI Taxonomy" id="1961234"/>
    <lineage>
        <taxon>Eukaryota</taxon>
        <taxon>Viridiplantae</taxon>
        <taxon>Streptophyta</taxon>
        <taxon>Embryophyta</taxon>
        <taxon>Tracheophyta</taxon>
        <taxon>Spermatophyta</taxon>
        <taxon>Magnoliopsida</taxon>
        <taxon>eudicotyledons</taxon>
        <taxon>Gunneridae</taxon>
        <taxon>Pentapetalae</taxon>
        <taxon>asterids</taxon>
        <taxon>lamiids</taxon>
        <taxon>Lamiales</taxon>
        <taxon>Orobanchaceae</taxon>
        <taxon>Pedicularideae</taxon>
        <taxon>Castillejinae</taxon>
        <taxon>Castilleja</taxon>
    </lineage>
</organism>
<keyword evidence="5 8" id="KW-0812">Transmembrane</keyword>
<dbReference type="GO" id="GO:0005886">
    <property type="term" value="C:plasma membrane"/>
    <property type="evidence" value="ECO:0007669"/>
    <property type="project" value="UniProtKB-SubCell"/>
</dbReference>
<accession>A0ABD3EHV1</accession>
<protein>
    <recommendedName>
        <fullName evidence="8">CASP-like protein</fullName>
    </recommendedName>
</protein>
<evidence type="ECO:0000256" key="3">
    <source>
        <dbReference type="ARBA" id="ARBA00011489"/>
    </source>
</evidence>
<dbReference type="InterPro" id="IPR006459">
    <property type="entry name" value="CASP/CASPL"/>
</dbReference>
<evidence type="ECO:0000256" key="1">
    <source>
        <dbReference type="ARBA" id="ARBA00004651"/>
    </source>
</evidence>
<sequence>MDLEISKHETNVFPRIGSQNSKSFFFFAQLALRIVVIAFTLAGAIIMVTSQQTVSIFGIALKASYSYSSSFRFNVVANSIVCGLVVLSMVLVITLNHPKWNPKNHFYLFLLDMVSLLVLLSGSSAAMAIGYLGRFGQSKTGWMPVCDRVPKFCDKIILSIVSSFVAVICLLVLTIMSAHKLKPEITVHAI</sequence>
<feature type="transmembrane region" description="Helical" evidence="8">
    <location>
        <begin position="24"/>
        <end position="48"/>
    </location>
</feature>
<evidence type="ECO:0000313" key="10">
    <source>
        <dbReference type="EMBL" id="KAL3653883.1"/>
    </source>
</evidence>
<evidence type="ECO:0000313" key="11">
    <source>
        <dbReference type="Proteomes" id="UP001632038"/>
    </source>
</evidence>
<comment type="caution">
    <text evidence="10">The sequence shown here is derived from an EMBL/GenBank/DDBJ whole genome shotgun (WGS) entry which is preliminary data.</text>
</comment>
<feature type="transmembrane region" description="Helical" evidence="8">
    <location>
        <begin position="75"/>
        <end position="95"/>
    </location>
</feature>
<evidence type="ECO:0000256" key="2">
    <source>
        <dbReference type="ARBA" id="ARBA00007651"/>
    </source>
</evidence>
<dbReference type="PANTHER" id="PTHR36488:SF8">
    <property type="entry name" value="CASP-LIKE PROTEIN 1U1"/>
    <property type="match status" value="1"/>
</dbReference>
<keyword evidence="6 8" id="KW-1133">Transmembrane helix</keyword>
<dbReference type="Proteomes" id="UP001632038">
    <property type="component" value="Unassembled WGS sequence"/>
</dbReference>
<evidence type="ECO:0000256" key="8">
    <source>
        <dbReference type="RuleBase" id="RU361233"/>
    </source>
</evidence>
<keyword evidence="11" id="KW-1185">Reference proteome</keyword>
<feature type="domain" description="Casparian strip membrane protein" evidence="9">
    <location>
        <begin position="27"/>
        <end position="169"/>
    </location>
</feature>
<dbReference type="NCBIfam" id="TIGR01569">
    <property type="entry name" value="A_tha_TIGR01569"/>
    <property type="match status" value="1"/>
</dbReference>
<proteinExistence type="inferred from homology"/>
<evidence type="ECO:0000256" key="4">
    <source>
        <dbReference type="ARBA" id="ARBA00022475"/>
    </source>
</evidence>
<comment type="similarity">
    <text evidence="2 8">Belongs to the Casparian strip membrane proteins (CASP) family.</text>
</comment>
<dbReference type="InterPro" id="IPR044173">
    <property type="entry name" value="CASPL"/>
</dbReference>
<dbReference type="AlphaFoldDB" id="A0ABD3EHV1"/>
<dbReference type="InterPro" id="IPR006702">
    <property type="entry name" value="CASP_dom"/>
</dbReference>
<name>A0ABD3EHV1_9LAMI</name>
<feature type="transmembrane region" description="Helical" evidence="8">
    <location>
        <begin position="156"/>
        <end position="176"/>
    </location>
</feature>
<keyword evidence="7 8" id="KW-0472">Membrane</keyword>
<comment type="subunit">
    <text evidence="3 8">Homodimer and heterodimers.</text>
</comment>
<gene>
    <name evidence="10" type="ORF">CASFOL_003564</name>
</gene>
<evidence type="ECO:0000256" key="6">
    <source>
        <dbReference type="ARBA" id="ARBA00022989"/>
    </source>
</evidence>
<dbReference type="PANTHER" id="PTHR36488">
    <property type="entry name" value="CASP-LIKE PROTEIN 1U1"/>
    <property type="match status" value="1"/>
</dbReference>
<reference evidence="11" key="1">
    <citation type="journal article" date="2024" name="IScience">
        <title>Strigolactones Initiate the Formation of Haustorium-like Structures in Castilleja.</title>
        <authorList>
            <person name="Buerger M."/>
            <person name="Peterson D."/>
            <person name="Chory J."/>
        </authorList>
    </citation>
    <scope>NUCLEOTIDE SEQUENCE [LARGE SCALE GENOMIC DNA]</scope>
</reference>